<reference evidence="3" key="1">
    <citation type="submission" date="2016-11" db="EMBL/GenBank/DDBJ databases">
        <authorList>
            <person name="Varghese N."/>
            <person name="Submissions S."/>
        </authorList>
    </citation>
    <scope>NUCLEOTIDE SEQUENCE [LARGE SCALE GENOMIC DNA]</scope>
    <source>
        <strain evidence="3">CGMCC 1.6496</strain>
    </source>
</reference>
<dbReference type="SUPFAM" id="SSF89550">
    <property type="entry name" value="PHP domain-like"/>
    <property type="match status" value="1"/>
</dbReference>
<dbReference type="Pfam" id="PF02811">
    <property type="entry name" value="PHP"/>
    <property type="match status" value="1"/>
</dbReference>
<dbReference type="InterPro" id="IPR004013">
    <property type="entry name" value="PHP_dom"/>
</dbReference>
<sequence>MKADLHVHSTYSDGSEHVARVLERAAKNGVSQMSFVDHDSIDGLNEKQALGKAYGIEVIPGIEISAYDFKRDRKVHILGYDYYRDAKNIEALCKTVRNRRQAHTLWQIEQINQQAYPINSQTIIEMARPSRTIYKQHVMQQITSAAYESDLYQALYRKLFKGEGPASGDIEYVDAFLAVEAVVADGGIAVVAHPGQLDSYELIPELVEVGLGGIERNHPDHTAEDHQRVEDLAHTYDLIMTGGTDYHGSFGMPIEVGEITSPSFLSRSLID</sequence>
<dbReference type="InterPro" id="IPR052018">
    <property type="entry name" value="PHP_domain"/>
</dbReference>
<evidence type="ECO:0000313" key="2">
    <source>
        <dbReference type="EMBL" id="SHH44149.1"/>
    </source>
</evidence>
<organism evidence="2 3">
    <name type="scientific">Virgibacillus chiguensis</name>
    <dbReference type="NCBI Taxonomy" id="411959"/>
    <lineage>
        <taxon>Bacteria</taxon>
        <taxon>Bacillati</taxon>
        <taxon>Bacillota</taxon>
        <taxon>Bacilli</taxon>
        <taxon>Bacillales</taxon>
        <taxon>Bacillaceae</taxon>
        <taxon>Virgibacillus</taxon>
    </lineage>
</organism>
<evidence type="ECO:0000313" key="3">
    <source>
        <dbReference type="Proteomes" id="UP000184079"/>
    </source>
</evidence>
<proteinExistence type="predicted"/>
<protein>
    <recommendedName>
        <fullName evidence="1">Polymerase/histidinol phosphatase N-terminal domain-containing protein</fullName>
    </recommendedName>
</protein>
<dbReference type="EMBL" id="FQXD01000007">
    <property type="protein sequence ID" value="SHH44149.1"/>
    <property type="molecule type" value="Genomic_DNA"/>
</dbReference>
<dbReference type="RefSeq" id="WP_073008074.1">
    <property type="nucleotide sequence ID" value="NZ_FQXD01000007.1"/>
</dbReference>
<feature type="domain" description="Polymerase/histidinol phosphatase N-terminal" evidence="1">
    <location>
        <begin position="3"/>
        <end position="68"/>
    </location>
</feature>
<dbReference type="PANTHER" id="PTHR42924:SF3">
    <property type="entry name" value="POLYMERASE_HISTIDINOL PHOSPHATASE N-TERMINAL DOMAIN-CONTAINING PROTEIN"/>
    <property type="match status" value="1"/>
</dbReference>
<keyword evidence="3" id="KW-1185">Reference proteome</keyword>
<dbReference type="InterPro" id="IPR016195">
    <property type="entry name" value="Pol/histidinol_Pase-like"/>
</dbReference>
<dbReference type="CDD" id="cd07438">
    <property type="entry name" value="PHP_HisPPase_AMP"/>
    <property type="match status" value="1"/>
</dbReference>
<dbReference type="InterPro" id="IPR003141">
    <property type="entry name" value="Pol/His_phosphatase_N"/>
</dbReference>
<dbReference type="Proteomes" id="UP000184079">
    <property type="component" value="Unassembled WGS sequence"/>
</dbReference>
<dbReference type="AlphaFoldDB" id="A0A1M5T075"/>
<name>A0A1M5T075_9BACI</name>
<dbReference type="GO" id="GO:0004534">
    <property type="term" value="F:5'-3' RNA exonuclease activity"/>
    <property type="evidence" value="ECO:0007669"/>
    <property type="project" value="TreeGrafter"/>
</dbReference>
<evidence type="ECO:0000259" key="1">
    <source>
        <dbReference type="SMART" id="SM00481"/>
    </source>
</evidence>
<accession>A0A1M5T075</accession>
<dbReference type="SMART" id="SM00481">
    <property type="entry name" value="POLIIIAc"/>
    <property type="match status" value="1"/>
</dbReference>
<gene>
    <name evidence="2" type="ORF">SAMN05421807_10769</name>
</gene>
<dbReference type="OrthoDB" id="9804333at2"/>
<dbReference type="GO" id="GO:0035312">
    <property type="term" value="F:5'-3' DNA exonuclease activity"/>
    <property type="evidence" value="ECO:0007669"/>
    <property type="project" value="TreeGrafter"/>
</dbReference>
<dbReference type="PANTHER" id="PTHR42924">
    <property type="entry name" value="EXONUCLEASE"/>
    <property type="match status" value="1"/>
</dbReference>
<dbReference type="Gene3D" id="3.20.20.140">
    <property type="entry name" value="Metal-dependent hydrolases"/>
    <property type="match status" value="1"/>
</dbReference>
<dbReference type="Gene3D" id="1.10.150.650">
    <property type="match status" value="1"/>
</dbReference>